<dbReference type="AlphaFoldDB" id="A0A0K9F156"/>
<proteinExistence type="predicted"/>
<dbReference type="EMBL" id="LFXJ01000013">
    <property type="protein sequence ID" value="KMY28275.1"/>
    <property type="molecule type" value="Genomic_DNA"/>
</dbReference>
<dbReference type="RefSeq" id="WP_049669033.1">
    <property type="nucleotide sequence ID" value="NZ_LFXJ01000013.1"/>
</dbReference>
<dbReference type="Proteomes" id="UP000037326">
    <property type="component" value="Unassembled WGS sequence"/>
</dbReference>
<dbReference type="OrthoDB" id="1691135at2"/>
<evidence type="ECO:0000313" key="2">
    <source>
        <dbReference type="Proteomes" id="UP000037326"/>
    </source>
</evidence>
<reference evidence="2" key="1">
    <citation type="submission" date="2015-07" db="EMBL/GenBank/DDBJ databases">
        <authorList>
            <consortium name="Consortium for Microbial Forensics and Genomics (microFORGE)"/>
            <person name="Knight B.M."/>
            <person name="Roberts D.P."/>
            <person name="Lin D."/>
            <person name="Hari K."/>
            <person name="Fletcher J."/>
            <person name="Melcher U."/>
            <person name="Blagden T."/>
            <person name="Winegar R.A."/>
        </authorList>
    </citation>
    <scope>NUCLEOTIDE SEQUENCE [LARGE SCALE GENOMIC DNA]</scope>
    <source>
        <strain evidence="2">DSM 23493</strain>
    </source>
</reference>
<protein>
    <submittedName>
        <fullName evidence="1">Uncharacterized protein</fullName>
    </submittedName>
</protein>
<organism evidence="1 2">
    <name type="scientific">Lysinibacillus xylanilyticus</name>
    <dbReference type="NCBI Taxonomy" id="582475"/>
    <lineage>
        <taxon>Bacteria</taxon>
        <taxon>Bacillati</taxon>
        <taxon>Bacillota</taxon>
        <taxon>Bacilli</taxon>
        <taxon>Bacillales</taxon>
        <taxon>Bacillaceae</taxon>
        <taxon>Lysinibacillus</taxon>
    </lineage>
</organism>
<dbReference type="GeneID" id="96601241"/>
<comment type="caution">
    <text evidence="1">The sequence shown here is derived from an EMBL/GenBank/DDBJ whole genome shotgun (WGS) entry which is preliminary data.</text>
</comment>
<sequence length="146" mass="16678">MDEITLNNYRVRIDRRNNIDLYKGLPKVSEDAHCGCGDCQLFVQQIQNASQEVLNFFRQFGVDPTKEAEVWRFNPNKDGFDSYTADYHFIGAIQGTDEIDWIKIGEASFGLANYKGELLSPMIPSTFSKPLVELAVRITMPHKELD</sequence>
<name>A0A0K9F156_9BACI</name>
<gene>
    <name evidence="1" type="ORF">ACZ11_23875</name>
</gene>
<accession>A0A0K9F156</accession>
<evidence type="ECO:0000313" key="1">
    <source>
        <dbReference type="EMBL" id="KMY28275.1"/>
    </source>
</evidence>
<dbReference type="PATRIC" id="fig|582475.4.peg.4737"/>